<evidence type="ECO:0000313" key="2">
    <source>
        <dbReference type="WBParaSite" id="nRc.2.0.1.t18402-RA"/>
    </source>
</evidence>
<proteinExistence type="predicted"/>
<name>A0A915IXA7_ROMCU</name>
<organism evidence="1 2">
    <name type="scientific">Romanomermis culicivorax</name>
    <name type="common">Nematode worm</name>
    <dbReference type="NCBI Taxonomy" id="13658"/>
    <lineage>
        <taxon>Eukaryota</taxon>
        <taxon>Metazoa</taxon>
        <taxon>Ecdysozoa</taxon>
        <taxon>Nematoda</taxon>
        <taxon>Enoplea</taxon>
        <taxon>Dorylaimia</taxon>
        <taxon>Mermithida</taxon>
        <taxon>Mermithoidea</taxon>
        <taxon>Mermithidae</taxon>
        <taxon>Romanomermis</taxon>
    </lineage>
</organism>
<reference evidence="2" key="1">
    <citation type="submission" date="2022-11" db="UniProtKB">
        <authorList>
            <consortium name="WormBaseParasite"/>
        </authorList>
    </citation>
    <scope>IDENTIFICATION</scope>
</reference>
<evidence type="ECO:0000313" key="1">
    <source>
        <dbReference type="Proteomes" id="UP000887565"/>
    </source>
</evidence>
<keyword evidence="1" id="KW-1185">Reference proteome</keyword>
<dbReference type="Proteomes" id="UP000887565">
    <property type="component" value="Unplaced"/>
</dbReference>
<dbReference type="WBParaSite" id="nRc.2.0.1.t18402-RA">
    <property type="protein sequence ID" value="nRc.2.0.1.t18402-RA"/>
    <property type="gene ID" value="nRc.2.0.1.g18402"/>
</dbReference>
<sequence>MKTSNSIRANDVYRTNTDEYSSYDILALLLPCEIINILARCGYFPAFSRFSDPSSDFCGGLTIWPFLGFCKIPLKLRGVGHPVPRHLTDIGAPLQVCLITNTIQRRYKNYCWAGPGLSVQLRKIP</sequence>
<protein>
    <submittedName>
        <fullName evidence="2">Uncharacterized protein</fullName>
    </submittedName>
</protein>
<accession>A0A915IXA7</accession>
<dbReference type="AlphaFoldDB" id="A0A915IXA7"/>